<sequence length="141" mass="13961">MAAVTAGLAGGLVATIVMTAVMMVMGDGGPPPTAGLVAKFAGGDPANHAIPGMVLHLLYGVGAGAVFAVGVPLLGLSLGSFGVAIGLGFVYGIVLMIGGMAFWMRVVIGMEPDREMMVTFGTVHLVYGVVLGAFLGAGLLA</sequence>
<protein>
    <submittedName>
        <fullName evidence="2">Uncharacterized protein</fullName>
    </submittedName>
</protein>
<accession>A0A1H3D1F5</accession>
<keyword evidence="3" id="KW-1185">Reference proteome</keyword>
<name>A0A1H3D1F5_9EURY</name>
<keyword evidence="1" id="KW-0812">Transmembrane</keyword>
<dbReference type="EMBL" id="FNPB01000001">
    <property type="protein sequence ID" value="SDX60221.1"/>
    <property type="molecule type" value="Genomic_DNA"/>
</dbReference>
<evidence type="ECO:0000313" key="2">
    <source>
        <dbReference type="EMBL" id="SDX60221.1"/>
    </source>
</evidence>
<gene>
    <name evidence="2" type="ORF">SAMN04487946_101311</name>
</gene>
<reference evidence="3" key="1">
    <citation type="submission" date="2016-10" db="EMBL/GenBank/DDBJ databases">
        <authorList>
            <person name="Varghese N."/>
            <person name="Submissions S."/>
        </authorList>
    </citation>
    <scope>NUCLEOTIDE SEQUENCE [LARGE SCALE GENOMIC DNA]</scope>
    <source>
        <strain evidence="3">CGMCC 1.10118</strain>
    </source>
</reference>
<organism evidence="2 3">
    <name type="scientific">Halobellus clavatus</name>
    <dbReference type="NCBI Taxonomy" id="660517"/>
    <lineage>
        <taxon>Archaea</taxon>
        <taxon>Methanobacteriati</taxon>
        <taxon>Methanobacteriota</taxon>
        <taxon>Stenosarchaea group</taxon>
        <taxon>Halobacteria</taxon>
        <taxon>Halobacteriales</taxon>
        <taxon>Haloferacaceae</taxon>
        <taxon>Halobellus</taxon>
    </lineage>
</organism>
<dbReference type="Proteomes" id="UP000199170">
    <property type="component" value="Unassembled WGS sequence"/>
</dbReference>
<evidence type="ECO:0000256" key="1">
    <source>
        <dbReference type="SAM" id="Phobius"/>
    </source>
</evidence>
<evidence type="ECO:0000313" key="3">
    <source>
        <dbReference type="Proteomes" id="UP000199170"/>
    </source>
</evidence>
<keyword evidence="1" id="KW-0472">Membrane</keyword>
<feature type="transmembrane region" description="Helical" evidence="1">
    <location>
        <begin position="81"/>
        <end position="104"/>
    </location>
</feature>
<feature type="transmembrane region" description="Helical" evidence="1">
    <location>
        <begin position="50"/>
        <end position="74"/>
    </location>
</feature>
<dbReference type="AlphaFoldDB" id="A0A1H3D1F5"/>
<proteinExistence type="predicted"/>
<feature type="transmembrane region" description="Helical" evidence="1">
    <location>
        <begin position="116"/>
        <end position="140"/>
    </location>
</feature>
<keyword evidence="1" id="KW-1133">Transmembrane helix</keyword>
<dbReference type="RefSeq" id="WP_175454528.1">
    <property type="nucleotide sequence ID" value="NZ_FNPB01000001.1"/>
</dbReference>